<evidence type="ECO:0000256" key="2">
    <source>
        <dbReference type="ARBA" id="ARBA00022723"/>
    </source>
</evidence>
<dbReference type="GO" id="GO:0003677">
    <property type="term" value="F:DNA binding"/>
    <property type="evidence" value="ECO:0007669"/>
    <property type="project" value="InterPro"/>
</dbReference>
<dbReference type="InterPro" id="IPR003656">
    <property type="entry name" value="Znf_BED"/>
</dbReference>
<dbReference type="InterPro" id="IPR052035">
    <property type="entry name" value="ZnF_BED_domain_contain"/>
</dbReference>
<dbReference type="InterPro" id="IPR012337">
    <property type="entry name" value="RNaseH-like_sf"/>
</dbReference>
<proteinExistence type="predicted"/>
<keyword evidence="4" id="KW-0862">Zinc</keyword>
<dbReference type="OrthoDB" id="2610923at2759"/>
<dbReference type="GO" id="GO:0008270">
    <property type="term" value="F:zinc ion binding"/>
    <property type="evidence" value="ECO:0007669"/>
    <property type="project" value="UniProtKB-KW"/>
</dbReference>
<dbReference type="PROSITE" id="PS50808">
    <property type="entry name" value="ZF_BED"/>
    <property type="match status" value="1"/>
</dbReference>
<comment type="subcellular location">
    <subcellularLocation>
        <location evidence="1">Nucleus</location>
    </subcellularLocation>
</comment>
<dbReference type="SUPFAM" id="SSF53098">
    <property type="entry name" value="Ribonuclease H-like"/>
    <property type="match status" value="1"/>
</dbReference>
<evidence type="ECO:0000313" key="11">
    <source>
        <dbReference type="Proteomes" id="UP000250235"/>
    </source>
</evidence>
<dbReference type="PANTHER" id="PTHR46481:SF10">
    <property type="entry name" value="ZINC FINGER BED DOMAIN-CONTAINING PROTEIN 39"/>
    <property type="match status" value="1"/>
</dbReference>
<evidence type="ECO:0000256" key="4">
    <source>
        <dbReference type="ARBA" id="ARBA00022833"/>
    </source>
</evidence>
<dbReference type="GO" id="GO:0009791">
    <property type="term" value="P:post-embryonic development"/>
    <property type="evidence" value="ECO:0007669"/>
    <property type="project" value="UniProtKB-ARBA"/>
</dbReference>
<gene>
    <name evidence="10" type="ORF">F511_17405</name>
</gene>
<reference evidence="10 11" key="1">
    <citation type="journal article" date="2015" name="Proc. Natl. Acad. Sci. U.S.A.">
        <title>The resurrection genome of Boea hygrometrica: A blueprint for survival of dehydration.</title>
        <authorList>
            <person name="Xiao L."/>
            <person name="Yang G."/>
            <person name="Zhang L."/>
            <person name="Yang X."/>
            <person name="Zhao S."/>
            <person name="Ji Z."/>
            <person name="Zhou Q."/>
            <person name="Hu M."/>
            <person name="Wang Y."/>
            <person name="Chen M."/>
            <person name="Xu Y."/>
            <person name="Jin H."/>
            <person name="Xiao X."/>
            <person name="Hu G."/>
            <person name="Bao F."/>
            <person name="Hu Y."/>
            <person name="Wan P."/>
            <person name="Li L."/>
            <person name="Deng X."/>
            <person name="Kuang T."/>
            <person name="Xiang C."/>
            <person name="Zhu J.K."/>
            <person name="Oliver M.J."/>
            <person name="He Y."/>
        </authorList>
    </citation>
    <scope>NUCLEOTIDE SEQUENCE [LARGE SCALE GENOMIC DNA]</scope>
    <source>
        <strain evidence="11">cv. XS01</strain>
    </source>
</reference>
<evidence type="ECO:0000256" key="3">
    <source>
        <dbReference type="ARBA" id="ARBA00022771"/>
    </source>
</evidence>
<dbReference type="AlphaFoldDB" id="A0A2Z7C2P6"/>
<dbReference type="Proteomes" id="UP000250235">
    <property type="component" value="Unassembled WGS sequence"/>
</dbReference>
<evidence type="ECO:0000256" key="8">
    <source>
        <dbReference type="PROSITE-ProRule" id="PRU00027"/>
    </source>
</evidence>
<dbReference type="GO" id="GO:0005634">
    <property type="term" value="C:nucleus"/>
    <property type="evidence" value="ECO:0007669"/>
    <property type="project" value="UniProtKB-SubCell"/>
</dbReference>
<dbReference type="EMBL" id="KQ999846">
    <property type="protein sequence ID" value="KZV40997.1"/>
    <property type="molecule type" value="Genomic_DNA"/>
</dbReference>
<keyword evidence="2" id="KW-0479">Metal-binding</keyword>
<name>A0A2Z7C2P6_9LAMI</name>
<evidence type="ECO:0000256" key="1">
    <source>
        <dbReference type="ARBA" id="ARBA00004123"/>
    </source>
</evidence>
<evidence type="ECO:0000313" key="10">
    <source>
        <dbReference type="EMBL" id="KZV40997.1"/>
    </source>
</evidence>
<dbReference type="PANTHER" id="PTHR46481">
    <property type="entry name" value="ZINC FINGER BED DOMAIN-CONTAINING PROTEIN 4"/>
    <property type="match status" value="1"/>
</dbReference>
<dbReference type="InterPro" id="IPR036236">
    <property type="entry name" value="Znf_C2H2_sf"/>
</dbReference>
<evidence type="ECO:0000259" key="9">
    <source>
        <dbReference type="PROSITE" id="PS50808"/>
    </source>
</evidence>
<accession>A0A2Z7C2P6</accession>
<keyword evidence="5" id="KW-0805">Transcription regulation</keyword>
<dbReference type="SMART" id="SM00614">
    <property type="entry name" value="ZnF_BED"/>
    <property type="match status" value="1"/>
</dbReference>
<keyword evidence="6" id="KW-0804">Transcription</keyword>
<protein>
    <recommendedName>
        <fullName evidence="9">BED-type domain-containing protein</fullName>
    </recommendedName>
</protein>
<keyword evidence="3 8" id="KW-0863">Zinc-finger</keyword>
<sequence length="308" mass="34986">MSTLRAKRSKVWDHFEIQPKSGTNDAIDVCKICKNKYAYKTGGQGGGTGTLKKHLVKVHKLDPNTLQPLGREHTQQQINSLTLKNFTITKEISRRAIVKFAITCEQPFLIAEQEGFAEFTSPIQPGFHNISRRTLKKYCFEIISCRVSLITDIWTNIKSQSYLVVTCHWIDETWKMQKRILSLDVLDSSHSGYTIALYVLNVAKVFGIENKIMSITLDNASANNSALKYLKDSLKPILDGELLHVRCACHVINLCVKCAFDDALGTIIEKFKVCGKLLRERRYGRDRKQLCISSGVTFKKFPQPIETR</sequence>
<keyword evidence="11" id="KW-1185">Reference proteome</keyword>
<evidence type="ECO:0000256" key="6">
    <source>
        <dbReference type="ARBA" id="ARBA00023163"/>
    </source>
</evidence>
<feature type="domain" description="BED-type" evidence="9">
    <location>
        <begin position="6"/>
        <end position="66"/>
    </location>
</feature>
<dbReference type="Pfam" id="PF02892">
    <property type="entry name" value="zf-BED"/>
    <property type="match status" value="1"/>
</dbReference>
<keyword evidence="7" id="KW-0539">Nucleus</keyword>
<dbReference type="SUPFAM" id="SSF57667">
    <property type="entry name" value="beta-beta-alpha zinc fingers"/>
    <property type="match status" value="1"/>
</dbReference>
<evidence type="ECO:0000256" key="7">
    <source>
        <dbReference type="ARBA" id="ARBA00023242"/>
    </source>
</evidence>
<evidence type="ECO:0000256" key="5">
    <source>
        <dbReference type="ARBA" id="ARBA00023015"/>
    </source>
</evidence>
<organism evidence="10 11">
    <name type="scientific">Dorcoceras hygrometricum</name>
    <dbReference type="NCBI Taxonomy" id="472368"/>
    <lineage>
        <taxon>Eukaryota</taxon>
        <taxon>Viridiplantae</taxon>
        <taxon>Streptophyta</taxon>
        <taxon>Embryophyta</taxon>
        <taxon>Tracheophyta</taxon>
        <taxon>Spermatophyta</taxon>
        <taxon>Magnoliopsida</taxon>
        <taxon>eudicotyledons</taxon>
        <taxon>Gunneridae</taxon>
        <taxon>Pentapetalae</taxon>
        <taxon>asterids</taxon>
        <taxon>lamiids</taxon>
        <taxon>Lamiales</taxon>
        <taxon>Gesneriaceae</taxon>
        <taxon>Didymocarpoideae</taxon>
        <taxon>Trichosporeae</taxon>
        <taxon>Loxocarpinae</taxon>
        <taxon>Dorcoceras</taxon>
    </lineage>
</organism>